<dbReference type="PRINTS" id="PR00455">
    <property type="entry name" value="HTHTETR"/>
</dbReference>
<dbReference type="AlphaFoldDB" id="A0A6P1ZHC4"/>
<evidence type="ECO:0000256" key="3">
    <source>
        <dbReference type="ARBA" id="ARBA00023163"/>
    </source>
</evidence>
<dbReference type="InterPro" id="IPR009057">
    <property type="entry name" value="Homeodomain-like_sf"/>
</dbReference>
<dbReference type="InterPro" id="IPR036271">
    <property type="entry name" value="Tet_transcr_reg_TetR-rel_C_sf"/>
</dbReference>
<comment type="caution">
    <text evidence="6">The sequence shown here is derived from an EMBL/GenBank/DDBJ whole genome shotgun (WGS) entry which is preliminary data.</text>
</comment>
<dbReference type="InterPro" id="IPR050109">
    <property type="entry name" value="HTH-type_TetR-like_transc_reg"/>
</dbReference>
<dbReference type="SUPFAM" id="SSF46689">
    <property type="entry name" value="Homeodomain-like"/>
    <property type="match status" value="1"/>
</dbReference>
<dbReference type="OrthoDB" id="5365491at2"/>
<organism evidence="6 7">
    <name type="scientific">Oceanidesulfovibrio marinus</name>
    <dbReference type="NCBI Taxonomy" id="370038"/>
    <lineage>
        <taxon>Bacteria</taxon>
        <taxon>Pseudomonadati</taxon>
        <taxon>Thermodesulfobacteriota</taxon>
        <taxon>Desulfovibrionia</taxon>
        <taxon>Desulfovibrionales</taxon>
        <taxon>Desulfovibrionaceae</taxon>
        <taxon>Oceanidesulfovibrio</taxon>
    </lineage>
</organism>
<dbReference type="PANTHER" id="PTHR30055">
    <property type="entry name" value="HTH-TYPE TRANSCRIPTIONAL REGULATOR RUTR"/>
    <property type="match status" value="1"/>
</dbReference>
<keyword evidence="2 4" id="KW-0238">DNA-binding</keyword>
<dbReference type="Gene3D" id="1.10.10.60">
    <property type="entry name" value="Homeodomain-like"/>
    <property type="match status" value="1"/>
</dbReference>
<evidence type="ECO:0000259" key="5">
    <source>
        <dbReference type="PROSITE" id="PS50977"/>
    </source>
</evidence>
<dbReference type="Proteomes" id="UP000434052">
    <property type="component" value="Unassembled WGS sequence"/>
</dbReference>
<dbReference type="SUPFAM" id="SSF48498">
    <property type="entry name" value="Tetracyclin repressor-like, C-terminal domain"/>
    <property type="match status" value="1"/>
</dbReference>
<dbReference type="InterPro" id="IPR041490">
    <property type="entry name" value="KstR2_TetR_C"/>
</dbReference>
<keyword evidence="3" id="KW-0804">Transcription</keyword>
<dbReference type="Gene3D" id="1.10.357.10">
    <property type="entry name" value="Tetracycline Repressor, domain 2"/>
    <property type="match status" value="1"/>
</dbReference>
<gene>
    <name evidence="6" type="ORF">DQK91_11220</name>
</gene>
<sequence length="221" mass="24745">MSDCQKNCARPGRPCDPTLEQRRKNEILHHAVLLFARHGYSRTDVGAIADAAGCAKGTVYNYFNSKLTLFQETVDYVMIGLLDATSSSRAADPLDRISDSVRSFLGYFDEHPEFVEILVQERSVLRDRRTPAYRKYRSAHRDQARALFRSLIEAGVFREIPIDNTLDIIGNTLYGTIFTNYFTGRVSSMEQQAADIKNLIMHGLLTSSSSPNDDVAATLGD</sequence>
<evidence type="ECO:0000313" key="6">
    <source>
        <dbReference type="EMBL" id="TVM33778.1"/>
    </source>
</evidence>
<dbReference type="GO" id="GO:0003700">
    <property type="term" value="F:DNA-binding transcription factor activity"/>
    <property type="evidence" value="ECO:0007669"/>
    <property type="project" value="TreeGrafter"/>
</dbReference>
<feature type="DNA-binding region" description="H-T-H motif" evidence="4">
    <location>
        <begin position="44"/>
        <end position="63"/>
    </location>
</feature>
<evidence type="ECO:0000256" key="4">
    <source>
        <dbReference type="PROSITE-ProRule" id="PRU00335"/>
    </source>
</evidence>
<dbReference type="InterPro" id="IPR001647">
    <property type="entry name" value="HTH_TetR"/>
</dbReference>
<name>A0A6P1ZHC4_9BACT</name>
<dbReference type="RefSeq" id="WP_144305445.1">
    <property type="nucleotide sequence ID" value="NZ_QMIF01000006.1"/>
</dbReference>
<protein>
    <submittedName>
        <fullName evidence="6">TetR/AcrR family transcriptional regulator</fullName>
    </submittedName>
</protein>
<dbReference type="PANTHER" id="PTHR30055:SF234">
    <property type="entry name" value="HTH-TYPE TRANSCRIPTIONAL REGULATOR BETI"/>
    <property type="match status" value="1"/>
</dbReference>
<evidence type="ECO:0000256" key="1">
    <source>
        <dbReference type="ARBA" id="ARBA00023015"/>
    </source>
</evidence>
<reference evidence="6 7" key="1">
    <citation type="submission" date="2018-06" db="EMBL/GenBank/DDBJ databases">
        <title>Complete genome of Desulfovibrio marinus P48SEP.</title>
        <authorList>
            <person name="Crispim J.S."/>
            <person name="Vidigal P.M.P."/>
            <person name="Silva L.C.F."/>
            <person name="Araujo L.C."/>
            <person name="Laguardia C.N."/>
            <person name="Dias R.S."/>
            <person name="Sousa M.P."/>
            <person name="Paula S.O."/>
            <person name="Silva C."/>
        </authorList>
    </citation>
    <scope>NUCLEOTIDE SEQUENCE [LARGE SCALE GENOMIC DNA]</scope>
    <source>
        <strain evidence="6 7">P48SEP</strain>
    </source>
</reference>
<feature type="domain" description="HTH tetR-type" evidence="5">
    <location>
        <begin position="21"/>
        <end position="81"/>
    </location>
</feature>
<accession>A0A6P1ZHC4</accession>
<dbReference type="Pfam" id="PF17932">
    <property type="entry name" value="TetR_C_24"/>
    <property type="match status" value="1"/>
</dbReference>
<dbReference type="PROSITE" id="PS50977">
    <property type="entry name" value="HTH_TETR_2"/>
    <property type="match status" value="1"/>
</dbReference>
<dbReference type="Pfam" id="PF00440">
    <property type="entry name" value="TetR_N"/>
    <property type="match status" value="1"/>
</dbReference>
<evidence type="ECO:0000256" key="2">
    <source>
        <dbReference type="ARBA" id="ARBA00023125"/>
    </source>
</evidence>
<keyword evidence="1" id="KW-0805">Transcription regulation</keyword>
<proteinExistence type="predicted"/>
<dbReference type="GO" id="GO:0000976">
    <property type="term" value="F:transcription cis-regulatory region binding"/>
    <property type="evidence" value="ECO:0007669"/>
    <property type="project" value="TreeGrafter"/>
</dbReference>
<evidence type="ECO:0000313" key="7">
    <source>
        <dbReference type="Proteomes" id="UP000434052"/>
    </source>
</evidence>
<dbReference type="EMBL" id="QMIF01000006">
    <property type="protein sequence ID" value="TVM33778.1"/>
    <property type="molecule type" value="Genomic_DNA"/>
</dbReference>